<evidence type="ECO:0000313" key="1">
    <source>
        <dbReference type="EMBL" id="KAA6337636.1"/>
    </source>
</evidence>
<accession>A0A5J4RUE7</accession>
<name>A0A5J4RUE7_9ZZZZ</name>
<comment type="caution">
    <text evidence="1">The sequence shown here is derived from an EMBL/GenBank/DDBJ whole genome shotgun (WGS) entry which is preliminary data.</text>
</comment>
<dbReference type="AlphaFoldDB" id="A0A5J4RUE7"/>
<dbReference type="EMBL" id="SNRY01000682">
    <property type="protein sequence ID" value="KAA6337636.1"/>
    <property type="molecule type" value="Genomic_DNA"/>
</dbReference>
<protein>
    <submittedName>
        <fullName evidence="1">Uncharacterized protein</fullName>
    </submittedName>
</protein>
<organism evidence="1">
    <name type="scientific">termite gut metagenome</name>
    <dbReference type="NCBI Taxonomy" id="433724"/>
    <lineage>
        <taxon>unclassified sequences</taxon>
        <taxon>metagenomes</taxon>
        <taxon>organismal metagenomes</taxon>
    </lineage>
</organism>
<sequence>MDYSNILSNGKLVYSSCQSDSRLREWLLGSVQINVSFYKQVTLEKTDLLICQLLHEAGGSMSKQQLGLTLGFDIATTEFNGQEYYLDAAEVSMFDRLLHSINKWSLIAIDSTSLEQTEKMGLSEFASDQQQPENIENSEETVVRLTRIGELALIRCVKFEFYKGSGIFYSNYLKTGDPVTDAAFPYIDELGIAFSLDNVEIEQINPDNIDIEATSEWIERLTAQMEEQSDIHLYSAILQMKTLPRENTSVDIHLFEYEGEYYPMVFKGERFCSNATDIINAVQNEGTKKYKIKRAFYYKLINDSSALFTIQEINKFWDILEESEYMLLLKDQRLNWRDTELFDLITNSEYCNSSAWNTITLICPLEIIKEYIDIYQDKFNWTTLSLRIDILFVLEYQKYPWNYSSILERDDITIEDAQSILLIPALTESVWDWDVVEKHLTIDFVRENIEKLNIDFYCLTSWLPKEELTLILSHSDKPWNWDYATGLFSVEEIEKSLEAVLPHLNITNFLDRCFTNGANKKFITHSKILRDFIHQVAKTDRLNTFSLREKNAYLWGDDVIDFFEYTGILKWQSQHYVKGFARFPFVVWDDDFFAKYHSKLSEPEDFTFVSGQIKAMDLIKKFPDFRWDWTALSSNQDIALDKQFIESYSSKINIASWSSIAPTSMVEEYF</sequence>
<gene>
    <name evidence="1" type="ORF">EZS27_014297</name>
</gene>
<proteinExistence type="predicted"/>
<reference evidence="1" key="1">
    <citation type="submission" date="2019-03" db="EMBL/GenBank/DDBJ databases">
        <title>Single cell metagenomics reveals metabolic interactions within the superorganism composed of flagellate Streblomastix strix and complex community of Bacteroidetes bacteria on its surface.</title>
        <authorList>
            <person name="Treitli S.C."/>
            <person name="Kolisko M."/>
            <person name="Husnik F."/>
            <person name="Keeling P."/>
            <person name="Hampl V."/>
        </authorList>
    </citation>
    <scope>NUCLEOTIDE SEQUENCE</scope>
    <source>
        <strain evidence="1">STM</strain>
    </source>
</reference>